<gene>
    <name evidence="1" type="ORF">METZ01_LOCUS8631</name>
</gene>
<accession>A0A381NMP5</accession>
<organism evidence="1">
    <name type="scientific">marine metagenome</name>
    <dbReference type="NCBI Taxonomy" id="408172"/>
    <lineage>
        <taxon>unclassified sequences</taxon>
        <taxon>metagenomes</taxon>
        <taxon>ecological metagenomes</taxon>
    </lineage>
</organism>
<proteinExistence type="predicted"/>
<evidence type="ECO:0000313" key="1">
    <source>
        <dbReference type="EMBL" id="SUZ55777.1"/>
    </source>
</evidence>
<reference evidence="1" key="1">
    <citation type="submission" date="2018-05" db="EMBL/GenBank/DDBJ databases">
        <authorList>
            <person name="Lanie J.A."/>
            <person name="Ng W.-L."/>
            <person name="Kazmierczak K.M."/>
            <person name="Andrzejewski T.M."/>
            <person name="Davidsen T.M."/>
            <person name="Wayne K.J."/>
            <person name="Tettelin H."/>
            <person name="Glass J.I."/>
            <person name="Rusch D."/>
            <person name="Podicherti R."/>
            <person name="Tsui H.-C.T."/>
            <person name="Winkler M.E."/>
        </authorList>
    </citation>
    <scope>NUCLEOTIDE SEQUENCE</scope>
</reference>
<name>A0A381NMP5_9ZZZZ</name>
<dbReference type="AlphaFoldDB" id="A0A381NMP5"/>
<protein>
    <submittedName>
        <fullName evidence="1">Uncharacterized protein</fullName>
    </submittedName>
</protein>
<dbReference type="EMBL" id="UINC01000460">
    <property type="protein sequence ID" value="SUZ55777.1"/>
    <property type="molecule type" value="Genomic_DNA"/>
</dbReference>
<sequence length="117" mass="13607">MIKLDELIGDIIFVSFSNFERYKDIGIDNPTGHFLLKGYDQLGLWLEHPGIVIIHGKDESGVPLPVKDQTREDIAANFVVTWDNVNTIMHYPERDGYDFPSEFEKMKLGFRFEKEEE</sequence>